<sequence>MVGVGVCASNDTLVFVDEGAKINQEVYRRDMHEAGVLQLGRLTYQLHTMDFLYVMVLPTLLKECVRRLVLRRRLQFDVALNTLDLVAAQTFLW</sequence>
<evidence type="ECO:0000313" key="1">
    <source>
        <dbReference type="EMBL" id="UYV80162.1"/>
    </source>
</evidence>
<protein>
    <submittedName>
        <fullName evidence="1">Uncharacterized protein</fullName>
    </submittedName>
</protein>
<reference evidence="1 2" key="1">
    <citation type="submission" date="2022-01" db="EMBL/GenBank/DDBJ databases">
        <title>A chromosomal length assembly of Cordylochernes scorpioides.</title>
        <authorList>
            <person name="Zeh D."/>
            <person name="Zeh J."/>
        </authorList>
    </citation>
    <scope>NUCLEOTIDE SEQUENCE [LARGE SCALE GENOMIC DNA]</scope>
    <source>
        <strain evidence="1">IN4F17</strain>
        <tissue evidence="1">Whole Body</tissue>
    </source>
</reference>
<proteinExistence type="predicted"/>
<dbReference type="Proteomes" id="UP001235939">
    <property type="component" value="Chromosome 18"/>
</dbReference>
<evidence type="ECO:0000313" key="2">
    <source>
        <dbReference type="Proteomes" id="UP001235939"/>
    </source>
</evidence>
<gene>
    <name evidence="1" type="ORF">LAZ67_18001858</name>
</gene>
<keyword evidence="2" id="KW-1185">Reference proteome</keyword>
<name>A0ABY6LIX3_9ARAC</name>
<organism evidence="1 2">
    <name type="scientific">Cordylochernes scorpioides</name>
    <dbReference type="NCBI Taxonomy" id="51811"/>
    <lineage>
        <taxon>Eukaryota</taxon>
        <taxon>Metazoa</taxon>
        <taxon>Ecdysozoa</taxon>
        <taxon>Arthropoda</taxon>
        <taxon>Chelicerata</taxon>
        <taxon>Arachnida</taxon>
        <taxon>Pseudoscorpiones</taxon>
        <taxon>Cheliferoidea</taxon>
        <taxon>Chernetidae</taxon>
        <taxon>Cordylochernes</taxon>
    </lineage>
</organism>
<accession>A0ABY6LIX3</accession>
<dbReference type="EMBL" id="CP092880">
    <property type="protein sequence ID" value="UYV80162.1"/>
    <property type="molecule type" value="Genomic_DNA"/>
</dbReference>